<dbReference type="RefSeq" id="WP_267676492.1">
    <property type="nucleotide sequence ID" value="NZ_CP113088.1"/>
</dbReference>
<organism evidence="1 2">
    <name type="scientific">Lacinutrix neustonica</name>
    <dbReference type="NCBI Taxonomy" id="2980107"/>
    <lineage>
        <taxon>Bacteria</taxon>
        <taxon>Pseudomonadati</taxon>
        <taxon>Bacteroidota</taxon>
        <taxon>Flavobacteriia</taxon>
        <taxon>Flavobacteriales</taxon>
        <taxon>Flavobacteriaceae</taxon>
        <taxon>Lacinutrix</taxon>
    </lineage>
</organism>
<dbReference type="Proteomes" id="UP001164705">
    <property type="component" value="Chromosome"/>
</dbReference>
<dbReference type="EMBL" id="CP113088">
    <property type="protein sequence ID" value="WAC01894.1"/>
    <property type="molecule type" value="Genomic_DNA"/>
</dbReference>
<accession>A0A9E8SE37</accession>
<evidence type="ECO:0000313" key="2">
    <source>
        <dbReference type="Proteomes" id="UP001164705"/>
    </source>
</evidence>
<sequence length="82" mass="9680">MPSEKFESMIGKDISVVKKALGNNFSNELFGKDYYYTRNFASKNYFGMTYNAVGFPILELFVNPNIWFFRFKIDWLSFHIIA</sequence>
<evidence type="ECO:0000313" key="1">
    <source>
        <dbReference type="EMBL" id="WAC01894.1"/>
    </source>
</evidence>
<reference evidence="1" key="1">
    <citation type="submission" date="2022-11" db="EMBL/GenBank/DDBJ databases">
        <title>Lacinutrix neustonica HL-RS19T sp. nov., isolated from the surface microlayer sample of brackish Lake Shihwa.</title>
        <authorList>
            <person name="Choi J.Y."/>
            <person name="Hwang C.Y."/>
        </authorList>
    </citation>
    <scope>NUCLEOTIDE SEQUENCE</scope>
    <source>
        <strain evidence="1">HL-RS19</strain>
    </source>
</reference>
<gene>
    <name evidence="1" type="ORF">N7U66_18865</name>
</gene>
<keyword evidence="2" id="KW-1185">Reference proteome</keyword>
<protein>
    <submittedName>
        <fullName evidence="1">Uncharacterized protein</fullName>
    </submittedName>
</protein>
<proteinExistence type="predicted"/>
<name>A0A9E8SE37_9FLAO</name>
<dbReference type="AlphaFoldDB" id="A0A9E8SE37"/>
<dbReference type="KEGG" id="lnu:N7U66_18865"/>